<evidence type="ECO:0000313" key="1">
    <source>
        <dbReference type="EMBL" id="MBW8482263.1"/>
    </source>
</evidence>
<dbReference type="Proteomes" id="UP000774570">
    <property type="component" value="Unassembled WGS sequence"/>
</dbReference>
<dbReference type="EMBL" id="JAIBOA010000004">
    <property type="protein sequence ID" value="MBW8482263.1"/>
    <property type="molecule type" value="Genomic_DNA"/>
</dbReference>
<evidence type="ECO:0000313" key="2">
    <source>
        <dbReference type="Proteomes" id="UP000774570"/>
    </source>
</evidence>
<organism evidence="1 2">
    <name type="scientific">Actinomadura parmotrematis</name>
    <dbReference type="NCBI Taxonomy" id="2864039"/>
    <lineage>
        <taxon>Bacteria</taxon>
        <taxon>Bacillati</taxon>
        <taxon>Actinomycetota</taxon>
        <taxon>Actinomycetes</taxon>
        <taxon>Streptosporangiales</taxon>
        <taxon>Thermomonosporaceae</taxon>
        <taxon>Actinomadura</taxon>
    </lineage>
</organism>
<protein>
    <submittedName>
        <fullName evidence="1">Uncharacterized protein</fullName>
    </submittedName>
</protein>
<name>A0ABS7FPE7_9ACTN</name>
<gene>
    <name evidence="1" type="ORF">K1Y72_07785</name>
</gene>
<sequence length="114" mass="12989">MPNTRRTIKVSIREVRSKNFAAREILAALSDALPHLVDLWFRLNAALDDVPAMLAEIKRLRAELFKARRARANLAAAARATLNAHHDGEPDPLYYLRDELRAQRLMPPGTWPRP</sequence>
<reference evidence="1 2" key="1">
    <citation type="submission" date="2021-07" db="EMBL/GenBank/DDBJ databases">
        <title>Actinomadura sp. PM05-2 isolated from lichen.</title>
        <authorList>
            <person name="Somphong A."/>
            <person name="Phongsopitanun W."/>
            <person name="Tanasupawat S."/>
            <person name="Peongsungnone V."/>
        </authorList>
    </citation>
    <scope>NUCLEOTIDE SEQUENCE [LARGE SCALE GENOMIC DNA]</scope>
    <source>
        <strain evidence="1 2">PM05-2</strain>
    </source>
</reference>
<keyword evidence="2" id="KW-1185">Reference proteome</keyword>
<proteinExistence type="predicted"/>
<dbReference type="RefSeq" id="WP_220164695.1">
    <property type="nucleotide sequence ID" value="NZ_JAIBOA010000004.1"/>
</dbReference>
<comment type="caution">
    <text evidence="1">The sequence shown here is derived from an EMBL/GenBank/DDBJ whole genome shotgun (WGS) entry which is preliminary data.</text>
</comment>
<accession>A0ABS7FPE7</accession>